<keyword evidence="2" id="KW-0732">Signal</keyword>
<name>A0ABZ0IVB3_9BACT</name>
<evidence type="ECO:0000313" key="5">
    <source>
        <dbReference type="Proteomes" id="UP001302349"/>
    </source>
</evidence>
<feature type="signal peptide" evidence="2">
    <location>
        <begin position="1"/>
        <end position="19"/>
    </location>
</feature>
<dbReference type="InterPro" id="IPR019734">
    <property type="entry name" value="TPR_rpt"/>
</dbReference>
<evidence type="ECO:0000256" key="2">
    <source>
        <dbReference type="SAM" id="SignalP"/>
    </source>
</evidence>
<accession>A0ABZ0IVB3</accession>
<dbReference type="RefSeq" id="WP_317490730.1">
    <property type="nucleotide sequence ID" value="NZ_CP136051.1"/>
</dbReference>
<evidence type="ECO:0000313" key="4">
    <source>
        <dbReference type="EMBL" id="WOK08084.1"/>
    </source>
</evidence>
<keyword evidence="1" id="KW-0472">Membrane</keyword>
<dbReference type="SUPFAM" id="SSF48452">
    <property type="entry name" value="TPR-like"/>
    <property type="match status" value="2"/>
</dbReference>
<sequence>MRLACLTCALLSLIFAVSAQPPDFELIRKDLEKVDSLIFTFNEIKAYLFIKDLRKQQLSKEALLLLDVYDARIDFHSGNLGNGLKKLGALKERVDRTGDNYIIGNWLLSKGIFHFRKREHEATLALLDSASTILARLDISMNSPLIFSLHFKVLTYHWRLSDVESALLEAQALIRLLEEFPRETVYHASVHYSMGSIYNSRAEAELARTHIAKSIVTASRLGWGNLETDGYVVIGNSLFNDKQFDKAIPYYTEAIRKIQVFEGQQAYSLINYYNNLGYMYSMVSDTVESYASLYRSLSLAKRLTGTSSLEYAMISSSLAKAHLHFGRTDSAKIYLSKSLQIKESVFGSNHIELAWGYAGMADFFFEQQLYDSALHYIQKSLVVGVRDFNSINIYNSPSVSGKETSNDVFQLMGRKLEYLVKAGYQNNTMEYVMIARELFQSLDTLLFDSRRRLKDDLSKIYLMDDMKRVLEFGLEVYFGLSKDYPDSVIYMEKFYRILQKSKSLMLVEEIEKSKWLASDPYFKDLVKRERSIMSNLAGITATSATRIDTFSTKRLNLISELDSVRGELLNRFPGYHQLALREHILSLPRLAEILKKKNSLFIEYFVGEDYIYSLVWDGVRFSCHRIDQSEGFRANLSLFLEILSEGRDEPLEYEEAGFYLYNALVREAVKIDRKNFRAVVIVPDGFLSFLPFEALIRRKNGLADFSQLDYLIRRYSVEHSFSSSLLAKEAPALEATKYRILGLGAYYNKTDSQRRLPGSKRELNSIEKLWEGHYFYEATKGNLIDNASKFDIIHVAVHGVSDNNTVNGSYLEFSKEDRLYASDLYSIVTNARLVVLSACESGLGKVMGGEGVFSVGRAFKFSGAHAVVQSAWRADDGASSVIMEYFYGQLKKGIDSNEALKLAKLSIVNSGDNKTAHPIRWAAFTSYGSVAVGEKPSLATWLLAILGIALFLLTRHYYLHRR</sequence>
<dbReference type="Proteomes" id="UP001302349">
    <property type="component" value="Chromosome"/>
</dbReference>
<dbReference type="Gene3D" id="1.25.40.10">
    <property type="entry name" value="Tetratricopeptide repeat domain"/>
    <property type="match status" value="1"/>
</dbReference>
<dbReference type="PANTHER" id="PTHR10098:SF108">
    <property type="entry name" value="TETRATRICOPEPTIDE REPEAT PROTEIN 28"/>
    <property type="match status" value="1"/>
</dbReference>
<organism evidence="4 5">
    <name type="scientific">Imperialibacter roseus</name>
    <dbReference type="NCBI Taxonomy" id="1324217"/>
    <lineage>
        <taxon>Bacteria</taxon>
        <taxon>Pseudomonadati</taxon>
        <taxon>Bacteroidota</taxon>
        <taxon>Cytophagia</taxon>
        <taxon>Cytophagales</taxon>
        <taxon>Flammeovirgaceae</taxon>
        <taxon>Imperialibacter</taxon>
    </lineage>
</organism>
<dbReference type="InterPro" id="IPR011990">
    <property type="entry name" value="TPR-like_helical_dom_sf"/>
</dbReference>
<reference evidence="4 5" key="1">
    <citation type="journal article" date="2023" name="Microbiol. Resour. Announc.">
        <title>Complete Genome Sequence of Imperialibacter roseus strain P4T.</title>
        <authorList>
            <person name="Tizabi D.R."/>
            <person name="Bachvaroff T."/>
            <person name="Hill R.T."/>
        </authorList>
    </citation>
    <scope>NUCLEOTIDE SEQUENCE [LARGE SCALE GENOMIC DNA]</scope>
    <source>
        <strain evidence="4 5">P4T</strain>
    </source>
</reference>
<evidence type="ECO:0000259" key="3">
    <source>
        <dbReference type="Pfam" id="PF12770"/>
    </source>
</evidence>
<feature type="chain" id="PRO_5045191083" evidence="2">
    <location>
        <begin position="20"/>
        <end position="962"/>
    </location>
</feature>
<dbReference type="EMBL" id="CP136051">
    <property type="protein sequence ID" value="WOK08084.1"/>
    <property type="molecule type" value="Genomic_DNA"/>
</dbReference>
<keyword evidence="1" id="KW-1133">Transmembrane helix</keyword>
<feature type="transmembrane region" description="Helical" evidence="1">
    <location>
        <begin position="938"/>
        <end position="958"/>
    </location>
</feature>
<dbReference type="InterPro" id="IPR024983">
    <property type="entry name" value="CHAT_dom"/>
</dbReference>
<dbReference type="Pfam" id="PF13424">
    <property type="entry name" value="TPR_12"/>
    <property type="match status" value="1"/>
</dbReference>
<proteinExistence type="predicted"/>
<evidence type="ECO:0000256" key="1">
    <source>
        <dbReference type="SAM" id="Phobius"/>
    </source>
</evidence>
<dbReference type="Pfam" id="PF12770">
    <property type="entry name" value="CHAT"/>
    <property type="match status" value="1"/>
</dbReference>
<gene>
    <name evidence="4" type="ORF">RT717_05485</name>
</gene>
<keyword evidence="5" id="KW-1185">Reference proteome</keyword>
<dbReference type="PANTHER" id="PTHR10098">
    <property type="entry name" value="RAPSYN-RELATED"/>
    <property type="match status" value="1"/>
</dbReference>
<dbReference type="SMART" id="SM00028">
    <property type="entry name" value="TPR"/>
    <property type="match status" value="5"/>
</dbReference>
<protein>
    <submittedName>
        <fullName evidence="4">CHAT domain-containing tetratricopeptide repeat protein</fullName>
    </submittedName>
</protein>
<keyword evidence="1" id="KW-0812">Transmembrane</keyword>
<feature type="domain" description="CHAT" evidence="3">
    <location>
        <begin position="660"/>
        <end position="929"/>
    </location>
</feature>